<keyword evidence="4 9" id="KW-0732">Signal</keyword>
<dbReference type="Gene3D" id="3.40.190.10">
    <property type="entry name" value="Periplasmic binding protein-like II"/>
    <property type="match status" value="1"/>
</dbReference>
<evidence type="ECO:0000256" key="5">
    <source>
        <dbReference type="ARBA" id="ARBA00022764"/>
    </source>
</evidence>
<dbReference type="KEGG" id="bgz:XH91_07085"/>
<dbReference type="PANTHER" id="PTHR43649">
    <property type="entry name" value="ARABINOSE-BINDING PROTEIN-RELATED"/>
    <property type="match status" value="1"/>
</dbReference>
<dbReference type="PANTHER" id="PTHR43649:SF33">
    <property type="entry name" value="POLYGALACTURONAN_RHAMNOGALACTURONAN-BINDING PROTEIN YTCQ"/>
    <property type="match status" value="1"/>
</dbReference>
<feature type="chain" id="PRO_5042062050" evidence="9">
    <location>
        <begin position="28"/>
        <end position="461"/>
    </location>
</feature>
<reference evidence="10 12" key="1">
    <citation type="submission" date="2018-06" db="EMBL/GenBank/DDBJ databases">
        <title>Comparative genomics of rhizobia nodulating Arachis hypogaea in China.</title>
        <authorList>
            <person name="Li Y."/>
        </authorList>
    </citation>
    <scope>NUCLEOTIDE SEQUENCE [LARGE SCALE GENOMIC DNA]</scope>
    <source>
        <strain evidence="10 12">CCBAU 51670</strain>
    </source>
</reference>
<keyword evidence="13" id="KW-1185">Reference proteome</keyword>
<dbReference type="Proteomes" id="UP000288972">
    <property type="component" value="Chromosome"/>
</dbReference>
<evidence type="ECO:0000256" key="9">
    <source>
        <dbReference type="SAM" id="SignalP"/>
    </source>
</evidence>
<dbReference type="InterPro" id="IPR050490">
    <property type="entry name" value="Bact_solute-bd_prot1"/>
</dbReference>
<protein>
    <submittedName>
        <fullName evidence="10">Carbohydrate ABC transporter substrate-binding protein</fullName>
    </submittedName>
</protein>
<sequence>MRSKVIGAVSLAVAAVGLFAATAPVLAQSKTITVWWVKGFYKSEDDALLAAIKKFEDKSGIKVELSQYAVQDMIPKTVAALDSGTVPDVAYSDTYDVQAAGKWAFEGKLEDLSDILLPMKDAFAPNTLETALLYNDQTKKKGYYGFPLKQQTMHVNIWNDMLEKAGFKQSDIPTKWNDYWSFWCDKVQPGIRKATGQRLYAIGQPMGVESTDAFQSFYTFMDAYNVRLVDDNGKITVDDPKVRDGLIHALKDYTDIYTRGCTPPSSTTWKDPDNNVAFHNKTIVMTHNFTISIPAKWYEDSINPALTQEQRDAGKKAYEQDIITTGFPNKPDGTPMKYRSDVKTGVIFSASKNKAEGKEFIKFLMQEENLKPYVEGGLGRWFPVTKASQQSPFWQADKHRKAAYAQFTGGTIPFDFTKNYKFTILNNENVFAKAMNRVVSEKIPVDKAVDEMIARIKQVAG</sequence>
<evidence type="ECO:0000256" key="1">
    <source>
        <dbReference type="ARBA" id="ARBA00004418"/>
    </source>
</evidence>
<evidence type="ECO:0000313" key="10">
    <source>
        <dbReference type="EMBL" id="QAU45140.1"/>
    </source>
</evidence>
<feature type="signal peptide" evidence="9">
    <location>
        <begin position="1"/>
        <end position="27"/>
    </location>
</feature>
<dbReference type="Proteomes" id="UP000290401">
    <property type="component" value="Unassembled WGS sequence"/>
</dbReference>
<keyword evidence="3" id="KW-1003">Cell membrane</keyword>
<evidence type="ECO:0000256" key="2">
    <source>
        <dbReference type="ARBA" id="ARBA00008520"/>
    </source>
</evidence>
<reference evidence="11 13" key="2">
    <citation type="submission" date="2018-10" db="EMBL/GenBank/DDBJ databases">
        <title>Bradyrhizobium sp. nov., effective nodules isolated from peanut in China.</title>
        <authorList>
            <person name="Li Y."/>
        </authorList>
    </citation>
    <scope>NUCLEOTIDE SEQUENCE [LARGE SCALE GENOMIC DNA]</scope>
    <source>
        <strain evidence="11 13">CCBAU 53426</strain>
    </source>
</reference>
<keyword evidence="6" id="KW-0472">Membrane</keyword>
<evidence type="ECO:0000256" key="7">
    <source>
        <dbReference type="ARBA" id="ARBA00023139"/>
    </source>
</evidence>
<comment type="similarity">
    <text evidence="2">Belongs to the bacterial solute-binding protein 1 family.</text>
</comment>
<keyword evidence="8" id="KW-0449">Lipoprotein</keyword>
<dbReference type="InterPro" id="IPR006059">
    <property type="entry name" value="SBP"/>
</dbReference>
<evidence type="ECO:0000313" key="13">
    <source>
        <dbReference type="Proteomes" id="UP000290401"/>
    </source>
</evidence>
<evidence type="ECO:0000256" key="8">
    <source>
        <dbReference type="ARBA" id="ARBA00023288"/>
    </source>
</evidence>
<evidence type="ECO:0000256" key="6">
    <source>
        <dbReference type="ARBA" id="ARBA00023136"/>
    </source>
</evidence>
<dbReference type="AlphaFoldDB" id="A0AAE5WYA7"/>
<keyword evidence="5" id="KW-0574">Periplasm</keyword>
<comment type="subcellular location">
    <subcellularLocation>
        <location evidence="1">Periplasm</location>
    </subcellularLocation>
</comment>
<organism evidence="10 12">
    <name type="scientific">Bradyrhizobium guangzhouense</name>
    <dbReference type="NCBI Taxonomy" id="1325095"/>
    <lineage>
        <taxon>Bacteria</taxon>
        <taxon>Pseudomonadati</taxon>
        <taxon>Pseudomonadota</taxon>
        <taxon>Alphaproteobacteria</taxon>
        <taxon>Hyphomicrobiales</taxon>
        <taxon>Nitrobacteraceae</taxon>
        <taxon>Bradyrhizobium</taxon>
    </lineage>
</organism>
<dbReference type="RefSeq" id="WP_128949910.1">
    <property type="nucleotide sequence ID" value="NZ_CP030053.1"/>
</dbReference>
<dbReference type="EMBL" id="RDQZ01000003">
    <property type="protein sequence ID" value="RXH16372.1"/>
    <property type="molecule type" value="Genomic_DNA"/>
</dbReference>
<evidence type="ECO:0000256" key="4">
    <source>
        <dbReference type="ARBA" id="ARBA00022729"/>
    </source>
</evidence>
<accession>A0AAE5WYA7</accession>
<gene>
    <name evidence="11" type="ORF">EAS56_05050</name>
    <name evidence="10" type="ORF">XH91_07085</name>
</gene>
<keyword evidence="7" id="KW-0564">Palmitate</keyword>
<evidence type="ECO:0000313" key="12">
    <source>
        <dbReference type="Proteomes" id="UP000288972"/>
    </source>
</evidence>
<dbReference type="EMBL" id="CP030053">
    <property type="protein sequence ID" value="QAU45140.1"/>
    <property type="molecule type" value="Genomic_DNA"/>
</dbReference>
<proteinExistence type="inferred from homology"/>
<dbReference type="Pfam" id="PF13416">
    <property type="entry name" value="SBP_bac_8"/>
    <property type="match status" value="1"/>
</dbReference>
<dbReference type="GO" id="GO:0042597">
    <property type="term" value="C:periplasmic space"/>
    <property type="evidence" value="ECO:0007669"/>
    <property type="project" value="UniProtKB-SubCell"/>
</dbReference>
<evidence type="ECO:0000313" key="11">
    <source>
        <dbReference type="EMBL" id="RXH16372.1"/>
    </source>
</evidence>
<evidence type="ECO:0000256" key="3">
    <source>
        <dbReference type="ARBA" id="ARBA00022475"/>
    </source>
</evidence>
<dbReference type="SUPFAM" id="SSF53850">
    <property type="entry name" value="Periplasmic binding protein-like II"/>
    <property type="match status" value="1"/>
</dbReference>
<name>A0AAE5WYA7_9BRAD</name>